<dbReference type="Proteomes" id="UP000555103">
    <property type="component" value="Unassembled WGS sequence"/>
</dbReference>
<keyword evidence="4" id="KW-1185">Reference proteome</keyword>
<protein>
    <recommendedName>
        <fullName evidence="2">Outer membrane protein beta-barrel domain-containing protein</fullName>
    </recommendedName>
</protein>
<feature type="chain" id="PRO_5032365683" description="Outer membrane protein beta-barrel domain-containing protein" evidence="1">
    <location>
        <begin position="23"/>
        <end position="221"/>
    </location>
</feature>
<organism evidence="3 4">
    <name type="scientific">Dysgonomonas hofstadii</name>
    <dbReference type="NCBI Taxonomy" id="637886"/>
    <lineage>
        <taxon>Bacteria</taxon>
        <taxon>Pseudomonadati</taxon>
        <taxon>Bacteroidota</taxon>
        <taxon>Bacteroidia</taxon>
        <taxon>Bacteroidales</taxon>
        <taxon>Dysgonomonadaceae</taxon>
        <taxon>Dysgonomonas</taxon>
    </lineage>
</organism>
<evidence type="ECO:0000313" key="3">
    <source>
        <dbReference type="EMBL" id="MBB4037088.1"/>
    </source>
</evidence>
<proteinExistence type="predicted"/>
<comment type="caution">
    <text evidence="3">The sequence shown here is derived from an EMBL/GenBank/DDBJ whole genome shotgun (WGS) entry which is preliminary data.</text>
</comment>
<feature type="signal peptide" evidence="1">
    <location>
        <begin position="1"/>
        <end position="22"/>
    </location>
</feature>
<evidence type="ECO:0000256" key="1">
    <source>
        <dbReference type="SAM" id="SignalP"/>
    </source>
</evidence>
<dbReference type="InterPro" id="IPR025665">
    <property type="entry name" value="Beta-barrel_OMP_2"/>
</dbReference>
<reference evidence="3 4" key="1">
    <citation type="submission" date="2020-08" db="EMBL/GenBank/DDBJ databases">
        <title>Genomic Encyclopedia of Type Strains, Phase IV (KMG-IV): sequencing the most valuable type-strain genomes for metagenomic binning, comparative biology and taxonomic classification.</title>
        <authorList>
            <person name="Goeker M."/>
        </authorList>
    </citation>
    <scope>NUCLEOTIDE SEQUENCE [LARGE SCALE GENOMIC DNA]</scope>
    <source>
        <strain evidence="3 4">DSM 104969</strain>
    </source>
</reference>
<dbReference type="EMBL" id="JACIEP010000011">
    <property type="protein sequence ID" value="MBB4037088.1"/>
    <property type="molecule type" value="Genomic_DNA"/>
</dbReference>
<evidence type="ECO:0000313" key="4">
    <source>
        <dbReference type="Proteomes" id="UP000555103"/>
    </source>
</evidence>
<sequence length="221" mass="23823">MKTFIKTALIAVAVLVGMSANAQEKPLTFGVKAGMSLSNFNGDLDMDAKIGFNAGVTMDYALAPDLYLLTGLDFTTKGAKDGDDFKMKLNLSYLQLPIHVGYKLNISENTRLNLHAGPYLAYAVSGKWKVKEGGVEGSIDAFGDEVDAVGLKMKRFDFGLGLGVGVEFGQFNVGLGYDLGLLNIADFGKNVEIDEEGTITVDASNFKVRNMNAYLTVGYKF</sequence>
<feature type="domain" description="Outer membrane protein beta-barrel" evidence="2">
    <location>
        <begin position="22"/>
        <end position="184"/>
    </location>
</feature>
<keyword evidence="1" id="KW-0732">Signal</keyword>
<name>A0A840CSH2_9BACT</name>
<evidence type="ECO:0000259" key="2">
    <source>
        <dbReference type="Pfam" id="PF13568"/>
    </source>
</evidence>
<dbReference type="AlphaFoldDB" id="A0A840CSH2"/>
<dbReference type="Pfam" id="PF13568">
    <property type="entry name" value="OMP_b-brl_2"/>
    <property type="match status" value="1"/>
</dbReference>
<gene>
    <name evidence="3" type="ORF">GGR21_003003</name>
</gene>
<accession>A0A840CSH2</accession>
<dbReference type="RefSeq" id="WP_183307954.1">
    <property type="nucleotide sequence ID" value="NZ_JACIEP010000011.1"/>
</dbReference>